<comment type="caution">
    <text evidence="9">The sequence shown here is derived from an EMBL/GenBank/DDBJ whole genome shotgun (WGS) entry which is preliminary data.</text>
</comment>
<evidence type="ECO:0000256" key="3">
    <source>
        <dbReference type="ARBA" id="ARBA00023015"/>
    </source>
</evidence>
<sequence length="270" mass="31397">MATEKKRARAQNYTFDETNSLINIVKSVLHIVENKKTDHISCNEKSKAWERIAQEYNSRTTTTTQRTADQLRCKYESLKKETRKYSKQQNSTEEPSPEIKSHPVFEKIMELLNISIEGYENETSHDLDIQLETEENSEAILDTNEELLSNIEFIELSEEITMPVKKDLPIIMCVSQTPSSDETQASITKDKEIEQIRNEQVSTSGTTLKPLIAAKTELVQLQMKQQKKQYEDSERREQELFLLKKRSLELDITIKEQHLKKLKAQLLNSF</sequence>
<keyword evidence="6" id="KW-0175">Coiled coil</keyword>
<protein>
    <recommendedName>
        <fullName evidence="2">Regulatory protein zeste</fullName>
    </recommendedName>
</protein>
<dbReference type="AlphaFoldDB" id="A0AAD8AJH2"/>
<dbReference type="Pfam" id="PF13873">
    <property type="entry name" value="Myb_DNA-bind_5"/>
    <property type="match status" value="1"/>
</dbReference>
<evidence type="ECO:0000256" key="4">
    <source>
        <dbReference type="ARBA" id="ARBA00023163"/>
    </source>
</evidence>
<name>A0AAD8AJH2_DIPPU</name>
<comment type="subunit">
    <text evidence="1">Self-associates forming complexes of several hundred monomers.</text>
</comment>
<reference evidence="9" key="2">
    <citation type="submission" date="2023-05" db="EMBL/GenBank/DDBJ databases">
        <authorList>
            <person name="Fouks B."/>
        </authorList>
    </citation>
    <scope>NUCLEOTIDE SEQUENCE</scope>
    <source>
        <strain evidence="9">Stay&amp;Tobe</strain>
        <tissue evidence="9">Testes</tissue>
    </source>
</reference>
<accession>A0AAD8AJH2</accession>
<keyword evidence="3" id="KW-0805">Transcription regulation</keyword>
<gene>
    <name evidence="9" type="ORF">L9F63_010239</name>
</gene>
<organism evidence="9 10">
    <name type="scientific">Diploptera punctata</name>
    <name type="common">Pacific beetle cockroach</name>
    <dbReference type="NCBI Taxonomy" id="6984"/>
    <lineage>
        <taxon>Eukaryota</taxon>
        <taxon>Metazoa</taxon>
        <taxon>Ecdysozoa</taxon>
        <taxon>Arthropoda</taxon>
        <taxon>Hexapoda</taxon>
        <taxon>Insecta</taxon>
        <taxon>Pterygota</taxon>
        <taxon>Neoptera</taxon>
        <taxon>Polyneoptera</taxon>
        <taxon>Dictyoptera</taxon>
        <taxon>Blattodea</taxon>
        <taxon>Blaberoidea</taxon>
        <taxon>Blaberidae</taxon>
        <taxon>Diplopterinae</taxon>
        <taxon>Diploptera</taxon>
    </lineage>
</organism>
<evidence type="ECO:0000259" key="8">
    <source>
        <dbReference type="Pfam" id="PF13873"/>
    </source>
</evidence>
<comment type="function">
    <text evidence="5">Involved in transvection phenomena (= synapsis-dependent gene expression), where the synaptic pairing of chromosomes carrying genes with which zeste interacts influences the expression of these genes. Zeste binds to DNA and stimulates transcription from a nearby promoter.</text>
</comment>
<evidence type="ECO:0000256" key="6">
    <source>
        <dbReference type="SAM" id="Coils"/>
    </source>
</evidence>
<evidence type="ECO:0000256" key="1">
    <source>
        <dbReference type="ARBA" id="ARBA00011764"/>
    </source>
</evidence>
<feature type="region of interest" description="Disordered" evidence="7">
    <location>
        <begin position="82"/>
        <end position="101"/>
    </location>
</feature>
<dbReference type="PANTHER" id="PTHR21411:SF0">
    <property type="entry name" value="REGULATORY PROTEIN ZESTE"/>
    <property type="match status" value="1"/>
</dbReference>
<dbReference type="EMBL" id="JASPKZ010000822">
    <property type="protein sequence ID" value="KAJ9599282.1"/>
    <property type="molecule type" value="Genomic_DNA"/>
</dbReference>
<evidence type="ECO:0000313" key="9">
    <source>
        <dbReference type="EMBL" id="KAJ9599282.1"/>
    </source>
</evidence>
<feature type="coiled-coil region" evidence="6">
    <location>
        <begin position="216"/>
        <end position="265"/>
    </location>
</feature>
<evidence type="ECO:0000256" key="2">
    <source>
        <dbReference type="ARBA" id="ARBA00016807"/>
    </source>
</evidence>
<reference evidence="9" key="1">
    <citation type="journal article" date="2023" name="IScience">
        <title>Live-bearing cockroach genome reveals convergent evolutionary mechanisms linked to viviparity in insects and beyond.</title>
        <authorList>
            <person name="Fouks B."/>
            <person name="Harrison M.C."/>
            <person name="Mikhailova A.A."/>
            <person name="Marchal E."/>
            <person name="English S."/>
            <person name="Carruthers M."/>
            <person name="Jennings E.C."/>
            <person name="Chiamaka E.L."/>
            <person name="Frigard R.A."/>
            <person name="Pippel M."/>
            <person name="Attardo G.M."/>
            <person name="Benoit J.B."/>
            <person name="Bornberg-Bauer E."/>
            <person name="Tobe S.S."/>
        </authorList>
    </citation>
    <scope>NUCLEOTIDE SEQUENCE</scope>
    <source>
        <strain evidence="9">Stay&amp;Tobe</strain>
    </source>
</reference>
<feature type="domain" description="Myb/SANT-like DNA-binding" evidence="8">
    <location>
        <begin position="9"/>
        <end position="84"/>
    </location>
</feature>
<evidence type="ECO:0000256" key="5">
    <source>
        <dbReference type="ARBA" id="ARBA00025466"/>
    </source>
</evidence>
<dbReference type="Proteomes" id="UP001233999">
    <property type="component" value="Unassembled WGS sequence"/>
</dbReference>
<keyword evidence="10" id="KW-1185">Reference proteome</keyword>
<evidence type="ECO:0000256" key="7">
    <source>
        <dbReference type="SAM" id="MobiDB-lite"/>
    </source>
</evidence>
<keyword evidence="4" id="KW-0804">Transcription</keyword>
<evidence type="ECO:0000313" key="10">
    <source>
        <dbReference type="Proteomes" id="UP001233999"/>
    </source>
</evidence>
<proteinExistence type="predicted"/>
<dbReference type="PANTHER" id="PTHR21411">
    <property type="entry name" value="APONTIC"/>
    <property type="match status" value="1"/>
</dbReference>
<dbReference type="InterPro" id="IPR028002">
    <property type="entry name" value="Myb_DNA-bind_5"/>
</dbReference>